<comment type="caution">
    <text evidence="2">The sequence shown here is derived from an EMBL/GenBank/DDBJ whole genome shotgun (WGS) entry which is preliminary data.</text>
</comment>
<gene>
    <name evidence="2" type="ORF">C0175_00595</name>
</gene>
<name>A0A2J6X9L6_9BACT</name>
<dbReference type="Pfam" id="PF21818">
    <property type="entry name" value="DUF6884"/>
    <property type="match status" value="1"/>
</dbReference>
<sequence>MSTLCIVPCGKTKIWDKCPEIGPQKAKDVYIGSFATRCREYAELLYPDSWVILSAKHGFLFPDDMVPGSYNVSFNNKKTHPITVDELKKQAKDKKLYGFDEIVALGGRNYTQIVKQVFESNEIIEPLRDCRGIGYMIQRLNNAISSYNSACEQN</sequence>
<reference evidence="2 3" key="1">
    <citation type="submission" date="2018-01" db="EMBL/GenBank/DDBJ databases">
        <title>Metagenomic assembled genomes from two thermal pools in the Uzon Caldera, Kamchatka, Russia.</title>
        <authorList>
            <person name="Wilkins L."/>
            <person name="Ettinger C."/>
        </authorList>
    </citation>
    <scope>NUCLEOTIDE SEQUENCE [LARGE SCALE GENOMIC DNA]</scope>
    <source>
        <strain evidence="2">ARK-10</strain>
    </source>
</reference>
<accession>A0A2J6X9L6</accession>
<protein>
    <recommendedName>
        <fullName evidence="1">DUF6884 domain-containing protein</fullName>
    </recommendedName>
</protein>
<evidence type="ECO:0000259" key="1">
    <source>
        <dbReference type="Pfam" id="PF21818"/>
    </source>
</evidence>
<dbReference type="EMBL" id="PNIX01000034">
    <property type="protein sequence ID" value="PMP84149.1"/>
    <property type="molecule type" value="Genomic_DNA"/>
</dbReference>
<evidence type="ECO:0000313" key="3">
    <source>
        <dbReference type="Proteomes" id="UP000236910"/>
    </source>
</evidence>
<feature type="domain" description="DUF6884" evidence="1">
    <location>
        <begin position="6"/>
        <end position="138"/>
    </location>
</feature>
<organism evidence="2 3">
    <name type="scientific">Caldisericum exile</name>
    <dbReference type="NCBI Taxonomy" id="693075"/>
    <lineage>
        <taxon>Bacteria</taxon>
        <taxon>Pseudomonadati</taxon>
        <taxon>Caldisericota/Cryosericota group</taxon>
        <taxon>Caldisericota</taxon>
        <taxon>Caldisericia</taxon>
        <taxon>Caldisericales</taxon>
        <taxon>Caldisericaceae</taxon>
        <taxon>Caldisericum</taxon>
    </lineage>
</organism>
<proteinExistence type="predicted"/>
<dbReference type="Proteomes" id="UP000236910">
    <property type="component" value="Unassembled WGS sequence"/>
</dbReference>
<dbReference type="InterPro" id="IPR049251">
    <property type="entry name" value="DUF6884"/>
</dbReference>
<dbReference type="AlphaFoldDB" id="A0A2J6X9L6"/>
<evidence type="ECO:0000313" key="2">
    <source>
        <dbReference type="EMBL" id="PMP84149.1"/>
    </source>
</evidence>